<dbReference type="InterPro" id="IPR036291">
    <property type="entry name" value="NAD(P)-bd_dom_sf"/>
</dbReference>
<evidence type="ECO:0000256" key="2">
    <source>
        <dbReference type="ARBA" id="ARBA00022857"/>
    </source>
</evidence>
<proteinExistence type="inferred from homology"/>
<reference evidence="5 6" key="1">
    <citation type="submission" date="2019-10" db="EMBL/GenBank/DDBJ databases">
        <authorList>
            <person name="Palmer J.M."/>
        </authorList>
    </citation>
    <scope>NUCLEOTIDE SEQUENCE [LARGE SCALE GENOMIC DNA]</scope>
    <source>
        <strain evidence="5 6">TWF718</strain>
    </source>
</reference>
<feature type="compositionally biased region" description="Polar residues" evidence="4">
    <location>
        <begin position="380"/>
        <end position="396"/>
    </location>
</feature>
<dbReference type="Pfam" id="PF00106">
    <property type="entry name" value="adh_short"/>
    <property type="match status" value="1"/>
</dbReference>
<evidence type="ECO:0000256" key="3">
    <source>
        <dbReference type="ARBA" id="ARBA00023002"/>
    </source>
</evidence>
<accession>A0AAN8RHJ4</accession>
<gene>
    <name evidence="5" type="ORF">TWF718_001717</name>
</gene>
<dbReference type="AlphaFoldDB" id="A0AAN8RHJ4"/>
<dbReference type="Gene3D" id="3.40.50.720">
    <property type="entry name" value="NAD(P)-binding Rossmann-like Domain"/>
    <property type="match status" value="1"/>
</dbReference>
<name>A0AAN8RHJ4_9PEZI</name>
<evidence type="ECO:0000313" key="5">
    <source>
        <dbReference type="EMBL" id="KAK6357405.1"/>
    </source>
</evidence>
<keyword evidence="6" id="KW-1185">Reference proteome</keyword>
<dbReference type="Proteomes" id="UP001313282">
    <property type="component" value="Unassembled WGS sequence"/>
</dbReference>
<feature type="compositionally biased region" description="Basic residues" evidence="4">
    <location>
        <begin position="347"/>
        <end position="356"/>
    </location>
</feature>
<feature type="region of interest" description="Disordered" evidence="4">
    <location>
        <begin position="289"/>
        <end position="313"/>
    </location>
</feature>
<comment type="similarity">
    <text evidence="1">Belongs to the short-chain dehydrogenases/reductases (SDR) family.</text>
</comment>
<evidence type="ECO:0000313" key="6">
    <source>
        <dbReference type="Proteomes" id="UP001313282"/>
    </source>
</evidence>
<dbReference type="SUPFAM" id="SSF51735">
    <property type="entry name" value="NAD(P)-binding Rossmann-fold domains"/>
    <property type="match status" value="1"/>
</dbReference>
<dbReference type="GO" id="GO:0016491">
    <property type="term" value="F:oxidoreductase activity"/>
    <property type="evidence" value="ECO:0007669"/>
    <property type="project" value="UniProtKB-KW"/>
</dbReference>
<feature type="region of interest" description="Disordered" evidence="4">
    <location>
        <begin position="326"/>
        <end position="396"/>
    </location>
</feature>
<evidence type="ECO:0000256" key="1">
    <source>
        <dbReference type="ARBA" id="ARBA00006484"/>
    </source>
</evidence>
<dbReference type="EMBL" id="JAVHNR010000001">
    <property type="protein sequence ID" value="KAK6357405.1"/>
    <property type="molecule type" value="Genomic_DNA"/>
</dbReference>
<evidence type="ECO:0000256" key="4">
    <source>
        <dbReference type="SAM" id="MobiDB-lite"/>
    </source>
</evidence>
<protein>
    <submittedName>
        <fullName evidence="5">Uncharacterized protein</fullName>
    </submittedName>
</protein>
<dbReference type="InterPro" id="IPR002347">
    <property type="entry name" value="SDR_fam"/>
</dbReference>
<dbReference type="PANTHER" id="PTHR43963:SF6">
    <property type="entry name" value="CHAIN DEHYDROGENASE FAMILY PROTEIN, PUTATIVE (AFU_ORTHOLOGUE AFUA_3G15350)-RELATED"/>
    <property type="match status" value="1"/>
</dbReference>
<sequence>MTGPTKIAVVTEAFRGLGNAIVRSMLHNTRQPLTIYMTTPSHASECHPINLIDDQETTKALETSGSEIKYAELDLQNSNSIEAFRDHLQSTYGESHGPQPLSILVNPAAELIEDPQKAVDIKYFGLKNLTKLLLPIIKRDGDSRIVNVSVGAGGPDYWFWKRGLANRFKLNNLTEQRLDGLMRKYLHDAAGGSLVEQGWAKRPDLRALKGHPHVIPRLALAAYTFLLAKENPGLLINVTGGDSRKFPNHVYNGAITPTFLALGSLEGATGRYWLAGEPVDWETNRYASPEPKISAAPKSKPRVLGKSSFSYKRPVTSKSEPKIFVAAKRNPAKPEKSNPYIYIYRPKQFRKSKPKAQKPVTSESKPNKPIASESSRGKSGISNSDPSEPSLKVQAN</sequence>
<organism evidence="5 6">
    <name type="scientific">Orbilia javanica</name>
    <dbReference type="NCBI Taxonomy" id="47235"/>
    <lineage>
        <taxon>Eukaryota</taxon>
        <taxon>Fungi</taxon>
        <taxon>Dikarya</taxon>
        <taxon>Ascomycota</taxon>
        <taxon>Pezizomycotina</taxon>
        <taxon>Orbiliomycetes</taxon>
        <taxon>Orbiliales</taxon>
        <taxon>Orbiliaceae</taxon>
        <taxon>Orbilia</taxon>
    </lineage>
</organism>
<keyword evidence="3" id="KW-0560">Oxidoreductase</keyword>
<dbReference type="PANTHER" id="PTHR43963">
    <property type="entry name" value="CARBONYL REDUCTASE 1-RELATED"/>
    <property type="match status" value="1"/>
</dbReference>
<comment type="caution">
    <text evidence="5">The sequence shown here is derived from an EMBL/GenBank/DDBJ whole genome shotgun (WGS) entry which is preliminary data.</text>
</comment>
<keyword evidence="2" id="KW-0521">NADP</keyword>